<dbReference type="InterPro" id="IPR009078">
    <property type="entry name" value="Ferritin-like_SF"/>
</dbReference>
<dbReference type="SUPFAM" id="SSF47240">
    <property type="entry name" value="Ferritin-like"/>
    <property type="match status" value="1"/>
</dbReference>
<protein>
    <submittedName>
        <fullName evidence="2">Putative lipoprotein</fullName>
    </submittedName>
</protein>
<organism evidence="2 3">
    <name type="scientific">Labilithrix luteola</name>
    <dbReference type="NCBI Taxonomy" id="1391654"/>
    <lineage>
        <taxon>Bacteria</taxon>
        <taxon>Pseudomonadati</taxon>
        <taxon>Myxococcota</taxon>
        <taxon>Polyangia</taxon>
        <taxon>Polyangiales</taxon>
        <taxon>Labilitrichaceae</taxon>
        <taxon>Labilithrix</taxon>
    </lineage>
</organism>
<name>A0A0K1PT91_9BACT</name>
<dbReference type="STRING" id="1391654.AKJ09_03414"/>
<accession>A0A0K1PT91</accession>
<dbReference type="AlphaFoldDB" id="A0A0K1PT91"/>
<reference evidence="2 3" key="1">
    <citation type="submission" date="2015-08" db="EMBL/GenBank/DDBJ databases">
        <authorList>
            <person name="Babu N.S."/>
            <person name="Beckwith C.J."/>
            <person name="Beseler K.G."/>
            <person name="Brison A."/>
            <person name="Carone J.V."/>
            <person name="Caskin T.P."/>
            <person name="Diamond M."/>
            <person name="Durham M.E."/>
            <person name="Foxe J.M."/>
            <person name="Go M."/>
            <person name="Henderson B.A."/>
            <person name="Jones I.B."/>
            <person name="McGettigan J.A."/>
            <person name="Micheletti S.J."/>
            <person name="Nasrallah M.E."/>
            <person name="Ortiz D."/>
            <person name="Piller C.R."/>
            <person name="Privatt S.R."/>
            <person name="Schneider S.L."/>
            <person name="Sharp S."/>
            <person name="Smith T.C."/>
            <person name="Stanton J.D."/>
            <person name="Ullery H.E."/>
            <person name="Wilson R.J."/>
            <person name="Serrano M.G."/>
            <person name="Buck G."/>
            <person name="Lee V."/>
            <person name="Wang Y."/>
            <person name="Carvalho R."/>
            <person name="Voegtly L."/>
            <person name="Shi R."/>
            <person name="Duckworth R."/>
            <person name="Johnson A."/>
            <person name="Loviza R."/>
            <person name="Walstead R."/>
            <person name="Shah Z."/>
            <person name="Kiflezghi M."/>
            <person name="Wade K."/>
            <person name="Ball S.L."/>
            <person name="Bradley K.W."/>
            <person name="Asai D.J."/>
            <person name="Bowman C.A."/>
            <person name="Russell D.A."/>
            <person name="Pope W.H."/>
            <person name="Jacobs-Sera D."/>
            <person name="Hendrix R.W."/>
            <person name="Hatfull G.F."/>
        </authorList>
    </citation>
    <scope>NUCLEOTIDE SEQUENCE [LARGE SCALE GENOMIC DNA]</scope>
    <source>
        <strain evidence="2 3">DSM 27648</strain>
    </source>
</reference>
<feature type="signal peptide" evidence="1">
    <location>
        <begin position="1"/>
        <end position="27"/>
    </location>
</feature>
<dbReference type="KEGG" id="llu:AKJ09_03414"/>
<dbReference type="Proteomes" id="UP000064967">
    <property type="component" value="Chromosome"/>
</dbReference>
<evidence type="ECO:0000256" key="1">
    <source>
        <dbReference type="SAM" id="SignalP"/>
    </source>
</evidence>
<proteinExistence type="predicted"/>
<dbReference type="PATRIC" id="fig|1391654.3.peg.3457"/>
<evidence type="ECO:0000313" key="2">
    <source>
        <dbReference type="EMBL" id="AKU96750.1"/>
    </source>
</evidence>
<dbReference type="EMBL" id="CP012333">
    <property type="protein sequence ID" value="AKU96750.1"/>
    <property type="molecule type" value="Genomic_DNA"/>
</dbReference>
<evidence type="ECO:0000313" key="3">
    <source>
        <dbReference type="Proteomes" id="UP000064967"/>
    </source>
</evidence>
<sequence length="445" mass="47152">MSNRRSHRLRSLFHAVLGATSGVTLLAACGASSDTIDAADFQTNQCRASALEGVTPGTPVDYLELRSGTQWSDSQGQAPRVIAQQGTPCATASSPDVCKRTLAALRPTNVPSVKGGQLPVSNYLVFTRGDDVIAVTTKNDLVAFLTPFENPRDGFLLVSEFTEHTIPCDGSNVRAAGDGFEFRTTTGYACGEGTHLDAHVVRVSRSGETSVVESKRLEDGDPGCAIGRRPEGYSATVKSTTIGEYFANAAELEAASVPAFRRLARELRAHGAPTELVERAKAAALDEVRHARATRALAKRFGASAKLPRIGKLGIRSLDEIAIENAREGCVRETFGALVATFQARRANDPEIAAAMAAIADDETEHAALAWDVAAWLDAQLDDAAREAVLRARTEAYEELADAVERPSYAEARLGLPSTGESLALLTELGGSLYGSIPDPLGDAA</sequence>
<dbReference type="OrthoDB" id="5497493at2"/>
<keyword evidence="1" id="KW-0732">Signal</keyword>
<gene>
    <name evidence="2" type="ORF">AKJ09_03414</name>
</gene>
<dbReference type="RefSeq" id="WP_146647992.1">
    <property type="nucleotide sequence ID" value="NZ_CP012333.1"/>
</dbReference>
<keyword evidence="3" id="KW-1185">Reference proteome</keyword>
<keyword evidence="2" id="KW-0449">Lipoprotein</keyword>
<feature type="chain" id="PRO_5005466231" evidence="1">
    <location>
        <begin position="28"/>
        <end position="445"/>
    </location>
</feature>
<dbReference type="PROSITE" id="PS51257">
    <property type="entry name" value="PROKAR_LIPOPROTEIN"/>
    <property type="match status" value="1"/>
</dbReference>